<dbReference type="InterPro" id="IPR034164">
    <property type="entry name" value="Pepsin-like_dom"/>
</dbReference>
<dbReference type="InterPro" id="IPR021109">
    <property type="entry name" value="Peptidase_aspartic_dom_sf"/>
</dbReference>
<dbReference type="GO" id="GO:0006508">
    <property type="term" value="P:proteolysis"/>
    <property type="evidence" value="ECO:0007669"/>
    <property type="project" value="InterPro"/>
</dbReference>
<dbReference type="PROSITE" id="PS51767">
    <property type="entry name" value="PEPTIDASE_A1"/>
    <property type="match status" value="1"/>
</dbReference>
<dbReference type="OrthoDB" id="15189at2759"/>
<dbReference type="STRING" id="1531966.A0A0A1T6D1"/>
<feature type="domain" description="Peptidase A1" evidence="3">
    <location>
        <begin position="165"/>
        <end position="459"/>
    </location>
</feature>
<evidence type="ECO:0000259" key="3">
    <source>
        <dbReference type="PROSITE" id="PS51767"/>
    </source>
</evidence>
<comment type="similarity">
    <text evidence="1">Belongs to the peptidase A1 family.</text>
</comment>
<evidence type="ECO:0000256" key="2">
    <source>
        <dbReference type="SAM" id="MobiDB-lite"/>
    </source>
</evidence>
<organism evidence="4 5">
    <name type="scientific">[Torrubiella] hemipterigena</name>
    <dbReference type="NCBI Taxonomy" id="1531966"/>
    <lineage>
        <taxon>Eukaryota</taxon>
        <taxon>Fungi</taxon>
        <taxon>Dikarya</taxon>
        <taxon>Ascomycota</taxon>
        <taxon>Pezizomycotina</taxon>
        <taxon>Sordariomycetes</taxon>
        <taxon>Hypocreomycetidae</taxon>
        <taxon>Hypocreales</taxon>
        <taxon>Clavicipitaceae</taxon>
        <taxon>Clavicipitaceae incertae sedis</taxon>
        <taxon>'Torrubiella' clade</taxon>
    </lineage>
</organism>
<feature type="region of interest" description="Disordered" evidence="2">
    <location>
        <begin position="26"/>
        <end position="68"/>
    </location>
</feature>
<protein>
    <recommendedName>
        <fullName evidence="3">Peptidase A1 domain-containing protein</fullName>
    </recommendedName>
</protein>
<proteinExistence type="inferred from homology"/>
<gene>
    <name evidence="4" type="ORF">VHEMI01974</name>
</gene>
<dbReference type="CDD" id="cd05471">
    <property type="entry name" value="pepsin_like"/>
    <property type="match status" value="1"/>
</dbReference>
<dbReference type="PANTHER" id="PTHR47966">
    <property type="entry name" value="BETA-SITE APP-CLEAVING ENZYME, ISOFORM A-RELATED"/>
    <property type="match status" value="1"/>
</dbReference>
<name>A0A0A1T6D1_9HYPO</name>
<dbReference type="AlphaFoldDB" id="A0A0A1T6D1"/>
<dbReference type="PANTHER" id="PTHR47966:SF57">
    <property type="entry name" value="PEPTIDASE A1 DOMAIN-CONTAINING PROTEIN"/>
    <property type="match status" value="1"/>
</dbReference>
<dbReference type="EMBL" id="CDHN01000001">
    <property type="protein sequence ID" value="CEJ81867.1"/>
    <property type="molecule type" value="Genomic_DNA"/>
</dbReference>
<dbReference type="SUPFAM" id="SSF50630">
    <property type="entry name" value="Acid proteases"/>
    <property type="match status" value="1"/>
</dbReference>
<evidence type="ECO:0000256" key="1">
    <source>
        <dbReference type="ARBA" id="ARBA00007447"/>
    </source>
</evidence>
<evidence type="ECO:0000313" key="4">
    <source>
        <dbReference type="EMBL" id="CEJ81867.1"/>
    </source>
</evidence>
<dbReference type="Pfam" id="PF00026">
    <property type="entry name" value="Asp"/>
    <property type="match status" value="1"/>
</dbReference>
<dbReference type="InterPro" id="IPR033121">
    <property type="entry name" value="PEPTIDASE_A1"/>
</dbReference>
<dbReference type="InterPro" id="IPR001461">
    <property type="entry name" value="Aspartic_peptidase_A1"/>
</dbReference>
<dbReference type="Proteomes" id="UP000039046">
    <property type="component" value="Unassembled WGS sequence"/>
</dbReference>
<dbReference type="HOGENOM" id="CLU_037868_1_0_1"/>
<reference evidence="4 5" key="1">
    <citation type="journal article" date="2015" name="Genome Announc.">
        <title>Draft Genome Sequence and Gene Annotation of the Entomopathogenic Fungus Verticillium hemipterigenum.</title>
        <authorList>
            <person name="Horn F."/>
            <person name="Habel A."/>
            <person name="Scharf D.H."/>
            <person name="Dworschak J."/>
            <person name="Brakhage A.A."/>
            <person name="Guthke R."/>
            <person name="Hertweck C."/>
            <person name="Linde J."/>
        </authorList>
    </citation>
    <scope>NUCLEOTIDE SEQUENCE [LARGE SCALE GENOMIC DNA]</scope>
</reference>
<keyword evidence="5" id="KW-1185">Reference proteome</keyword>
<dbReference type="Gene3D" id="2.40.70.10">
    <property type="entry name" value="Acid Proteases"/>
    <property type="match status" value="2"/>
</dbReference>
<accession>A0A0A1T6D1</accession>
<dbReference type="GO" id="GO:0004190">
    <property type="term" value="F:aspartic-type endopeptidase activity"/>
    <property type="evidence" value="ECO:0007669"/>
    <property type="project" value="InterPro"/>
</dbReference>
<sequence>MQISVPWPTAVGVCMLRHPMKSTQASALKHQTKQCRQSPNRLLPPKEPQMTPNADLSIRAPSPAPRRPCQNRKANVYHGVEILGTCQSQPWSVFKTTKKKHAPTVEMPFKTVLVALAALNAVEAFSGSHPLQMKTVDAHTARAMMAAKGHAVTTDAALFDEQGFWFGHFSVGASPDLSILIDSGSSDAIINPGVYKPSKQAVDTKKTFRIAYATTNPDGSGQLSARGEIYTDTIGQVGTNLTVPKQYLGSITSPTSPPTFPHDGLIGFAHKNQDSVGHPSFFTNLCNQGALAACRFGLALKTDKTGTFHYGTVATNEIKGSLVNVPITDEWAVTGDITVNGEVQESSVSIVTDSGTTVIFGPSSQVRDVFDAAGVKYTQDSNGITGYYACDTPPQIGLSFNGNNFNVAPEALAFKKNGNNCTASIHGTTNFGDIWLVGQAFFQGKYIDHNYDSNTMGFAYLN</sequence>
<evidence type="ECO:0000313" key="5">
    <source>
        <dbReference type="Proteomes" id="UP000039046"/>
    </source>
</evidence>